<protein>
    <submittedName>
        <fullName evidence="1">Uncharacterized protein</fullName>
    </submittedName>
</protein>
<accession>A0ABT1FSL9</accession>
<evidence type="ECO:0000313" key="2">
    <source>
        <dbReference type="Proteomes" id="UP001204772"/>
    </source>
</evidence>
<dbReference type="RefSeq" id="WP_253530580.1">
    <property type="nucleotide sequence ID" value="NZ_JAMZEL010000009.1"/>
</dbReference>
<name>A0ABT1FSL9_9BACT</name>
<comment type="caution">
    <text evidence="1">The sequence shown here is derived from an EMBL/GenBank/DDBJ whole genome shotgun (WGS) entry which is preliminary data.</text>
</comment>
<gene>
    <name evidence="1" type="ORF">NCI00_20155</name>
</gene>
<evidence type="ECO:0000313" key="1">
    <source>
        <dbReference type="EMBL" id="MCP1384760.1"/>
    </source>
</evidence>
<dbReference type="EMBL" id="JAMZEL010000009">
    <property type="protein sequence ID" value="MCP1384760.1"/>
    <property type="molecule type" value="Genomic_DNA"/>
</dbReference>
<reference evidence="1 2" key="1">
    <citation type="submission" date="2022-06" db="EMBL/GenBank/DDBJ databases">
        <title>Runella sp. S5 genome sequencing.</title>
        <authorList>
            <person name="Park S."/>
        </authorList>
    </citation>
    <scope>NUCLEOTIDE SEQUENCE [LARGE SCALE GENOMIC DNA]</scope>
    <source>
        <strain evidence="1 2">S5</strain>
    </source>
</reference>
<keyword evidence="2" id="KW-1185">Reference proteome</keyword>
<sequence>MNFNWIGSALSQRFPLKAQRKNETKGSVGSMYSNVEKGRLIVVNQLKKPEKINQI</sequence>
<dbReference type="Proteomes" id="UP001204772">
    <property type="component" value="Unassembled WGS sequence"/>
</dbReference>
<proteinExistence type="predicted"/>
<organism evidence="1 2">
    <name type="scientific">Runella salmonicolor</name>
    <dbReference type="NCBI Taxonomy" id="2950278"/>
    <lineage>
        <taxon>Bacteria</taxon>
        <taxon>Pseudomonadati</taxon>
        <taxon>Bacteroidota</taxon>
        <taxon>Cytophagia</taxon>
        <taxon>Cytophagales</taxon>
        <taxon>Spirosomataceae</taxon>
        <taxon>Runella</taxon>
    </lineage>
</organism>